<feature type="compositionally biased region" description="Basic and acidic residues" evidence="1">
    <location>
        <begin position="324"/>
        <end position="333"/>
    </location>
</feature>
<dbReference type="SMART" id="SM00293">
    <property type="entry name" value="PWWP"/>
    <property type="match status" value="1"/>
</dbReference>
<feature type="compositionally biased region" description="Basic and acidic residues" evidence="1">
    <location>
        <begin position="279"/>
        <end position="298"/>
    </location>
</feature>
<feature type="compositionally biased region" description="Acidic residues" evidence="1">
    <location>
        <begin position="236"/>
        <end position="259"/>
    </location>
</feature>
<keyword evidence="4" id="KW-1185">Reference proteome</keyword>
<feature type="compositionally biased region" description="Basic and acidic residues" evidence="1">
    <location>
        <begin position="33"/>
        <end position="64"/>
    </location>
</feature>
<protein>
    <recommendedName>
        <fullName evidence="2">PWWP domain-containing protein</fullName>
    </recommendedName>
</protein>
<dbReference type="AlphaFoldDB" id="A0A8K0NSW4"/>
<dbReference type="PROSITE" id="PS50812">
    <property type="entry name" value="PWWP"/>
    <property type="match status" value="1"/>
</dbReference>
<accession>A0A8K0NSW4</accession>
<organism evidence="3 4">
    <name type="scientific">Filobasidium floriforme</name>
    <dbReference type="NCBI Taxonomy" id="5210"/>
    <lineage>
        <taxon>Eukaryota</taxon>
        <taxon>Fungi</taxon>
        <taxon>Dikarya</taxon>
        <taxon>Basidiomycota</taxon>
        <taxon>Agaricomycotina</taxon>
        <taxon>Tremellomycetes</taxon>
        <taxon>Filobasidiales</taxon>
        <taxon>Filobasidiaceae</taxon>
        <taxon>Filobasidium</taxon>
    </lineage>
</organism>
<dbReference type="Pfam" id="PF00855">
    <property type="entry name" value="PWWP"/>
    <property type="match status" value="1"/>
</dbReference>
<evidence type="ECO:0000256" key="1">
    <source>
        <dbReference type="SAM" id="MobiDB-lite"/>
    </source>
</evidence>
<feature type="compositionally biased region" description="Acidic residues" evidence="1">
    <location>
        <begin position="299"/>
        <end position="309"/>
    </location>
</feature>
<feature type="region of interest" description="Disordered" evidence="1">
    <location>
        <begin position="1"/>
        <end position="132"/>
    </location>
</feature>
<evidence type="ECO:0000259" key="2">
    <source>
        <dbReference type="PROSITE" id="PS50812"/>
    </source>
</evidence>
<name>A0A8K0NSW4_9TREE</name>
<evidence type="ECO:0000313" key="3">
    <source>
        <dbReference type="EMBL" id="KAG7571133.1"/>
    </source>
</evidence>
<comment type="caution">
    <text evidence="3">The sequence shown here is derived from an EMBL/GenBank/DDBJ whole genome shotgun (WGS) entry which is preliminary data.</text>
</comment>
<evidence type="ECO:0000313" key="4">
    <source>
        <dbReference type="Proteomes" id="UP000812966"/>
    </source>
</evidence>
<proteinExistence type="predicted"/>
<feature type="region of interest" description="Disordered" evidence="1">
    <location>
        <begin position="224"/>
        <end position="354"/>
    </location>
</feature>
<dbReference type="SUPFAM" id="SSF63748">
    <property type="entry name" value="Tudor/PWWP/MBT"/>
    <property type="match status" value="1"/>
</dbReference>
<feature type="domain" description="PWWP" evidence="2">
    <location>
        <begin position="133"/>
        <end position="196"/>
    </location>
</feature>
<feature type="compositionally biased region" description="Basic and acidic residues" evidence="1">
    <location>
        <begin position="1"/>
        <end position="10"/>
    </location>
</feature>
<feature type="compositionally biased region" description="Acidic residues" evidence="1">
    <location>
        <begin position="78"/>
        <end position="88"/>
    </location>
</feature>
<dbReference type="EMBL" id="JABELV010000011">
    <property type="protein sequence ID" value="KAG7571133.1"/>
    <property type="molecule type" value="Genomic_DNA"/>
</dbReference>
<feature type="compositionally biased region" description="Low complexity" evidence="1">
    <location>
        <begin position="102"/>
        <end position="124"/>
    </location>
</feature>
<gene>
    <name evidence="3" type="ORF">FFLO_00958</name>
</gene>
<dbReference type="Gene3D" id="2.30.30.140">
    <property type="match status" value="1"/>
</dbReference>
<reference evidence="3" key="1">
    <citation type="submission" date="2020-04" db="EMBL/GenBank/DDBJ databases">
        <title>Analysis of mating type loci in Filobasidium floriforme.</title>
        <authorList>
            <person name="Nowrousian M."/>
        </authorList>
    </citation>
    <scope>NUCLEOTIDE SEQUENCE</scope>
    <source>
        <strain evidence="3">CBS 6242</strain>
    </source>
</reference>
<dbReference type="Proteomes" id="UP000812966">
    <property type="component" value="Unassembled WGS sequence"/>
</dbReference>
<feature type="compositionally biased region" description="Low complexity" evidence="1">
    <location>
        <begin position="17"/>
        <end position="30"/>
    </location>
</feature>
<sequence>MSDTENKAPVEDVQMDAPAAPEEQAPAAETSAEEVKPAEDESKADQDENKKEANGDGAEADKEAPVVNEEKDDNVAANDEDVEAEANEDNEKPVSSKKPKSSKNNGSAAPASSRRKSAGGSKAAVEGNHSFKSGDIVLTRLKGYPPWRCQIVEGDEIPAKVQRAKPSGTRQIASMFFPTGDYAWSLPKELTPLKKHEITAYLQAPSKKKKGDLFAAYEIAEDPKEWLETRSSGAGGEDEDMEVEDEDELAEEVDEEPEESAGKKRKRGGEKKASGAADNKAKKAKLEKLAKSKKSKDTVEDEDEAEAVEEPVSKKSAKPKASKKKVEEPKEAEAAEDGEESDPFANDPEAKKVKDWRHRLQRGFLGKSMPATEEMEGYNDLFTAIEDYEGMTVDYLAYSKIGKVMKKIAALNAIPEDGQYKFTDRATTMMSKWQTQVEQNQAA</sequence>
<dbReference type="InterPro" id="IPR000313">
    <property type="entry name" value="PWWP_dom"/>
</dbReference>